<dbReference type="GO" id="GO:0005634">
    <property type="term" value="C:nucleus"/>
    <property type="evidence" value="ECO:0007669"/>
    <property type="project" value="UniProtKB-SubCell"/>
</dbReference>
<dbReference type="AlphaFoldDB" id="A0A7G3B0D3"/>
<dbReference type="InterPro" id="IPR007889">
    <property type="entry name" value="HTH_Psq"/>
</dbReference>
<dbReference type="SMART" id="SM00355">
    <property type="entry name" value="ZnF_C2H2"/>
    <property type="match status" value="2"/>
</dbReference>
<organism evidence="8">
    <name type="scientific">Lutzomyia longipalpis</name>
    <name type="common">Sand fly</name>
    <dbReference type="NCBI Taxonomy" id="7200"/>
    <lineage>
        <taxon>Eukaryota</taxon>
        <taxon>Metazoa</taxon>
        <taxon>Ecdysozoa</taxon>
        <taxon>Arthropoda</taxon>
        <taxon>Hexapoda</taxon>
        <taxon>Insecta</taxon>
        <taxon>Pterygota</taxon>
        <taxon>Neoptera</taxon>
        <taxon>Endopterygota</taxon>
        <taxon>Diptera</taxon>
        <taxon>Nematocera</taxon>
        <taxon>Psychodoidea</taxon>
        <taxon>Psychodidae</taxon>
        <taxon>Lutzomyia</taxon>
        <taxon>Lutzomyia</taxon>
    </lineage>
</organism>
<dbReference type="SMART" id="SM00674">
    <property type="entry name" value="CENPB"/>
    <property type="match status" value="1"/>
</dbReference>
<evidence type="ECO:0000256" key="4">
    <source>
        <dbReference type="PROSITE-ProRule" id="PRU00042"/>
    </source>
</evidence>
<dbReference type="GO" id="GO:0008270">
    <property type="term" value="F:zinc ion binding"/>
    <property type="evidence" value="ECO:0007669"/>
    <property type="project" value="UniProtKB-KW"/>
</dbReference>
<evidence type="ECO:0000256" key="3">
    <source>
        <dbReference type="ARBA" id="ARBA00023242"/>
    </source>
</evidence>
<dbReference type="PANTHER" id="PTHR19303">
    <property type="entry name" value="TRANSPOSON"/>
    <property type="match status" value="1"/>
</dbReference>
<dbReference type="InterPro" id="IPR006600">
    <property type="entry name" value="HTH_CenpB_DNA-bd_dom"/>
</dbReference>
<comment type="subcellular location">
    <subcellularLocation>
        <location evidence="1">Nucleus</location>
    </subcellularLocation>
</comment>
<sequence>MSKKEDFDYYSSSKLKRKTISLEKKREIITRKDAGAKNRDLAEMYGLSRSTISSIFAQKKAIMKNKPALGYSRLSEVRQRKTIVSEMEDMLMVWIIEQQMKGQPNSQEVISNQARILYEQLKASEKHAKSSEEEEEFKASRGWFVGFKNRGGLQKIAIHEGDGNVPVDGKPTKPRVLYIVKPSEIEEDRKLLICPRCSCETKGRKEFIKHLSSHTVDKAPVERKYPKRTPADATVKKTPKPHVEKPKEYPCDICGGRYKFLSSFLKHLQIHEEEAALMREQQATEEDIEQEMEEDVKEDAASEDPLGIKTESEDEEDAASDEEDTDLQEGSSENFYQVLIKTEKKA</sequence>
<dbReference type="PROSITE" id="PS51253">
    <property type="entry name" value="HTH_CENPB"/>
    <property type="match status" value="1"/>
</dbReference>
<dbReference type="PANTHER" id="PTHR19303:SF27">
    <property type="entry name" value="HTH CENPB-TYPE DOMAIN-CONTAINING PROTEIN"/>
    <property type="match status" value="1"/>
</dbReference>
<dbReference type="PROSITE" id="PS50157">
    <property type="entry name" value="ZINC_FINGER_C2H2_2"/>
    <property type="match status" value="1"/>
</dbReference>
<keyword evidence="3" id="KW-0539">Nucleus</keyword>
<evidence type="ECO:0000259" key="6">
    <source>
        <dbReference type="PROSITE" id="PS50157"/>
    </source>
</evidence>
<keyword evidence="4" id="KW-0479">Metal-binding</keyword>
<evidence type="ECO:0000259" key="7">
    <source>
        <dbReference type="PROSITE" id="PS51253"/>
    </source>
</evidence>
<dbReference type="InterPro" id="IPR009057">
    <property type="entry name" value="Homeodomain-like_sf"/>
</dbReference>
<reference evidence="8" key="1">
    <citation type="journal article" date="2020" name="BMC">
        <title>Leishmania infection induces a limited differential gene expression in the sand fly midgut.</title>
        <authorList>
            <person name="Coutinho-Abreu I.V."/>
            <person name="Serafim T.D."/>
            <person name="Meneses C."/>
            <person name="Kamhawi S."/>
            <person name="Oliveira F."/>
            <person name="Valenzuela J.G."/>
        </authorList>
    </citation>
    <scope>NUCLEOTIDE SEQUENCE</scope>
    <source>
        <strain evidence="8">Jacobina</strain>
        <tissue evidence="8">Midgut</tissue>
    </source>
</reference>
<evidence type="ECO:0000256" key="2">
    <source>
        <dbReference type="ARBA" id="ARBA00023125"/>
    </source>
</evidence>
<feature type="compositionally biased region" description="Acidic residues" evidence="5">
    <location>
        <begin position="312"/>
        <end position="327"/>
    </location>
</feature>
<keyword evidence="4" id="KW-0863">Zinc-finger</keyword>
<dbReference type="SUPFAM" id="SSF46689">
    <property type="entry name" value="Homeodomain-like"/>
    <property type="match status" value="2"/>
</dbReference>
<evidence type="ECO:0000313" key="8">
    <source>
        <dbReference type="EMBL" id="MBC1177698.1"/>
    </source>
</evidence>
<dbReference type="Gene3D" id="1.10.10.60">
    <property type="entry name" value="Homeodomain-like"/>
    <property type="match status" value="2"/>
</dbReference>
<feature type="domain" description="HTH CENPB-type" evidence="7">
    <location>
        <begin position="75"/>
        <end position="157"/>
    </location>
</feature>
<dbReference type="InterPro" id="IPR013087">
    <property type="entry name" value="Znf_C2H2_type"/>
</dbReference>
<accession>A0A7G3B0D3</accession>
<dbReference type="Pfam" id="PF04218">
    <property type="entry name" value="CENP-B_N"/>
    <property type="match status" value="1"/>
</dbReference>
<dbReference type="Gene3D" id="3.30.160.60">
    <property type="entry name" value="Classic Zinc Finger"/>
    <property type="match status" value="1"/>
</dbReference>
<name>A0A7G3B0D3_LUTLO</name>
<dbReference type="GO" id="GO:0003677">
    <property type="term" value="F:DNA binding"/>
    <property type="evidence" value="ECO:0007669"/>
    <property type="project" value="UniProtKB-KW"/>
</dbReference>
<feature type="domain" description="C2H2-type" evidence="6">
    <location>
        <begin position="249"/>
        <end position="276"/>
    </location>
</feature>
<dbReference type="InterPro" id="IPR050863">
    <property type="entry name" value="CenT-Element_Derived"/>
</dbReference>
<evidence type="ECO:0000256" key="1">
    <source>
        <dbReference type="ARBA" id="ARBA00004123"/>
    </source>
</evidence>
<feature type="region of interest" description="Disordered" evidence="5">
    <location>
        <begin position="281"/>
        <end position="346"/>
    </location>
</feature>
<dbReference type="VEuPathDB" id="VectorBase:LLONM1_004785"/>
<dbReference type="EMBL" id="GITU01008995">
    <property type="protein sequence ID" value="MBC1177698.1"/>
    <property type="molecule type" value="Transcribed_RNA"/>
</dbReference>
<keyword evidence="2" id="KW-0238">DNA-binding</keyword>
<evidence type="ECO:0000256" key="5">
    <source>
        <dbReference type="SAM" id="MobiDB-lite"/>
    </source>
</evidence>
<feature type="compositionally biased region" description="Acidic residues" evidence="5">
    <location>
        <begin position="283"/>
        <end position="297"/>
    </location>
</feature>
<protein>
    <submittedName>
        <fullName evidence="8">Putative tigger transposable element-derived</fullName>
    </submittedName>
</protein>
<dbReference type="PROSITE" id="PS00028">
    <property type="entry name" value="ZINC_FINGER_C2H2_1"/>
    <property type="match status" value="1"/>
</dbReference>
<proteinExistence type="predicted"/>
<dbReference type="Pfam" id="PF03221">
    <property type="entry name" value="HTH_Tnp_Tc5"/>
    <property type="match status" value="1"/>
</dbReference>
<keyword evidence="4" id="KW-0862">Zinc</keyword>